<proteinExistence type="predicted"/>
<organism evidence="2 3">
    <name type="scientific">Mollisia scopiformis</name>
    <name type="common">Conifer needle endophyte fungus</name>
    <name type="synonym">Phialocephala scopiformis</name>
    <dbReference type="NCBI Taxonomy" id="149040"/>
    <lineage>
        <taxon>Eukaryota</taxon>
        <taxon>Fungi</taxon>
        <taxon>Dikarya</taxon>
        <taxon>Ascomycota</taxon>
        <taxon>Pezizomycotina</taxon>
        <taxon>Leotiomycetes</taxon>
        <taxon>Helotiales</taxon>
        <taxon>Mollisiaceae</taxon>
        <taxon>Mollisia</taxon>
    </lineage>
</organism>
<name>A0A132BB69_MOLSC</name>
<keyword evidence="3" id="KW-1185">Reference proteome</keyword>
<dbReference type="InParanoid" id="A0A132BB69"/>
<dbReference type="AlphaFoldDB" id="A0A132BB69"/>
<sequence>MFLPPLHYTGTASSQASRDQESQSGDDIALEIDPLWYDFFPDTEAEPSSTLYAEFSATKCFCSTTHYYTGTASKLLPLTSQPAPGQEMSYEELKYTAYLDRSDEESSKKDYVKWSKTSILGMHHYMTIDDTPAAWRAYYRHRNYLKSWNFPSDRASVQYEDEDEIDPTYYKHPQSTPHHYLDIRLGPGEDLFDIAPVEEDGHRDDAPEEHDIIAEASYLATNFDFPILELLPADSL</sequence>
<evidence type="ECO:0000313" key="2">
    <source>
        <dbReference type="EMBL" id="KUJ09636.1"/>
    </source>
</evidence>
<dbReference type="GeneID" id="28825755"/>
<dbReference type="Proteomes" id="UP000070700">
    <property type="component" value="Unassembled WGS sequence"/>
</dbReference>
<dbReference type="RefSeq" id="XP_018063991.1">
    <property type="nucleotide sequence ID" value="XM_018216029.1"/>
</dbReference>
<dbReference type="EMBL" id="KQ947431">
    <property type="protein sequence ID" value="KUJ09636.1"/>
    <property type="molecule type" value="Genomic_DNA"/>
</dbReference>
<feature type="non-terminal residue" evidence="2">
    <location>
        <position position="236"/>
    </location>
</feature>
<evidence type="ECO:0000256" key="1">
    <source>
        <dbReference type="SAM" id="MobiDB-lite"/>
    </source>
</evidence>
<feature type="compositionally biased region" description="Polar residues" evidence="1">
    <location>
        <begin position="10"/>
        <end position="24"/>
    </location>
</feature>
<reference evidence="2 3" key="1">
    <citation type="submission" date="2015-10" db="EMBL/GenBank/DDBJ databases">
        <title>Full genome of DAOMC 229536 Phialocephala scopiformis, a fungal endophyte of spruce producing the potent anti-insectan compound rugulosin.</title>
        <authorList>
            <consortium name="DOE Joint Genome Institute"/>
            <person name="Walker A.K."/>
            <person name="Frasz S.L."/>
            <person name="Seifert K.A."/>
            <person name="Miller J.D."/>
            <person name="Mondo S.J."/>
            <person name="Labutti K."/>
            <person name="Lipzen A."/>
            <person name="Dockter R."/>
            <person name="Kennedy M."/>
            <person name="Grigoriev I.V."/>
            <person name="Spatafora J.W."/>
        </authorList>
    </citation>
    <scope>NUCLEOTIDE SEQUENCE [LARGE SCALE GENOMIC DNA]</scope>
    <source>
        <strain evidence="2 3">CBS 120377</strain>
    </source>
</reference>
<gene>
    <name evidence="2" type="ORF">LY89DRAFT_690095</name>
</gene>
<accession>A0A132BB69</accession>
<dbReference type="KEGG" id="psco:LY89DRAFT_690095"/>
<feature type="region of interest" description="Disordered" evidence="1">
    <location>
        <begin position="1"/>
        <end position="24"/>
    </location>
</feature>
<evidence type="ECO:0000313" key="3">
    <source>
        <dbReference type="Proteomes" id="UP000070700"/>
    </source>
</evidence>
<protein>
    <submittedName>
        <fullName evidence="2">Uncharacterized protein</fullName>
    </submittedName>
</protein>